<protein>
    <submittedName>
        <fullName evidence="1">Uncharacterized protein</fullName>
    </submittedName>
</protein>
<proteinExistence type="predicted"/>
<organism evidence="1 2">
    <name type="scientific">Dreissena polymorpha</name>
    <name type="common">Zebra mussel</name>
    <name type="synonym">Mytilus polymorpha</name>
    <dbReference type="NCBI Taxonomy" id="45954"/>
    <lineage>
        <taxon>Eukaryota</taxon>
        <taxon>Metazoa</taxon>
        <taxon>Spiralia</taxon>
        <taxon>Lophotrochozoa</taxon>
        <taxon>Mollusca</taxon>
        <taxon>Bivalvia</taxon>
        <taxon>Autobranchia</taxon>
        <taxon>Heteroconchia</taxon>
        <taxon>Euheterodonta</taxon>
        <taxon>Imparidentia</taxon>
        <taxon>Neoheterodontei</taxon>
        <taxon>Myida</taxon>
        <taxon>Dreissenoidea</taxon>
        <taxon>Dreissenidae</taxon>
        <taxon>Dreissena</taxon>
    </lineage>
</organism>
<dbReference type="AlphaFoldDB" id="A0A9D4M8Y3"/>
<gene>
    <name evidence="1" type="ORF">DPMN_035130</name>
</gene>
<comment type="caution">
    <text evidence="1">The sequence shown here is derived from an EMBL/GenBank/DDBJ whole genome shotgun (WGS) entry which is preliminary data.</text>
</comment>
<keyword evidence="2" id="KW-1185">Reference proteome</keyword>
<reference evidence="1" key="1">
    <citation type="journal article" date="2019" name="bioRxiv">
        <title>The Genome of the Zebra Mussel, Dreissena polymorpha: A Resource for Invasive Species Research.</title>
        <authorList>
            <person name="McCartney M.A."/>
            <person name="Auch B."/>
            <person name="Kono T."/>
            <person name="Mallez S."/>
            <person name="Zhang Y."/>
            <person name="Obille A."/>
            <person name="Becker A."/>
            <person name="Abrahante J.E."/>
            <person name="Garbe J."/>
            <person name="Badalamenti J.P."/>
            <person name="Herman A."/>
            <person name="Mangelson H."/>
            <person name="Liachko I."/>
            <person name="Sullivan S."/>
            <person name="Sone E.D."/>
            <person name="Koren S."/>
            <person name="Silverstein K.A.T."/>
            <person name="Beckman K.B."/>
            <person name="Gohl D.M."/>
        </authorList>
    </citation>
    <scope>NUCLEOTIDE SEQUENCE</scope>
    <source>
        <strain evidence="1">Duluth1</strain>
        <tissue evidence="1">Whole animal</tissue>
    </source>
</reference>
<sequence>MASCAFRRVVCDSKERQLCVEIAKRDSHKGINSDDSRRVYEVNTGQTPGGNKWVGYQ</sequence>
<evidence type="ECO:0000313" key="1">
    <source>
        <dbReference type="EMBL" id="KAH3871915.1"/>
    </source>
</evidence>
<accession>A0A9D4M8Y3</accession>
<dbReference type="Proteomes" id="UP000828390">
    <property type="component" value="Unassembled WGS sequence"/>
</dbReference>
<name>A0A9D4M8Y3_DREPO</name>
<dbReference type="EMBL" id="JAIWYP010000002">
    <property type="protein sequence ID" value="KAH3871915.1"/>
    <property type="molecule type" value="Genomic_DNA"/>
</dbReference>
<evidence type="ECO:0000313" key="2">
    <source>
        <dbReference type="Proteomes" id="UP000828390"/>
    </source>
</evidence>
<reference evidence="1" key="2">
    <citation type="submission" date="2020-11" db="EMBL/GenBank/DDBJ databases">
        <authorList>
            <person name="McCartney M.A."/>
            <person name="Auch B."/>
            <person name="Kono T."/>
            <person name="Mallez S."/>
            <person name="Becker A."/>
            <person name="Gohl D.M."/>
            <person name="Silverstein K.A.T."/>
            <person name="Koren S."/>
            <person name="Bechman K.B."/>
            <person name="Herman A."/>
            <person name="Abrahante J.E."/>
            <person name="Garbe J."/>
        </authorList>
    </citation>
    <scope>NUCLEOTIDE SEQUENCE</scope>
    <source>
        <strain evidence="1">Duluth1</strain>
        <tissue evidence="1">Whole animal</tissue>
    </source>
</reference>